<sequence length="61" mass="7140">MRSATEDLLHMVAQGMLRSWYITWERCHNDRHPPVRRAALMAKAGGLVHHDRVLNREVRHG</sequence>
<proteinExistence type="predicted"/>
<gene>
    <name evidence="1" type="ORF">FEA48_30660</name>
</gene>
<name>A0A5R8ZQ05_PSENT</name>
<reference evidence="1 2" key="1">
    <citation type="submission" date="2019-05" db="EMBL/GenBank/DDBJ databases">
        <authorList>
            <person name="Moore K."/>
            <person name="O'Neill P."/>
            <person name="Farbos A."/>
            <person name="Studholme D.J."/>
        </authorList>
    </citation>
    <scope>NUCLEOTIDE SEQUENCE [LARGE SCALE GENOMIC DNA]</scope>
    <source>
        <strain evidence="1 2">DSM 9128</strain>
    </source>
</reference>
<protein>
    <submittedName>
        <fullName evidence="1">Uncharacterized protein</fullName>
    </submittedName>
</protein>
<accession>A0A5R8ZQ05</accession>
<dbReference type="Proteomes" id="UP000307510">
    <property type="component" value="Unassembled WGS sequence"/>
</dbReference>
<dbReference type="EMBL" id="VASG01000014">
    <property type="protein sequence ID" value="TLP68217.1"/>
    <property type="molecule type" value="Genomic_DNA"/>
</dbReference>
<dbReference type="AlphaFoldDB" id="A0A5R8ZQ05"/>
<dbReference type="RefSeq" id="WP_138217156.1">
    <property type="nucleotide sequence ID" value="NZ_VASG01000014.1"/>
</dbReference>
<evidence type="ECO:0000313" key="2">
    <source>
        <dbReference type="Proteomes" id="UP000307510"/>
    </source>
</evidence>
<evidence type="ECO:0000313" key="1">
    <source>
        <dbReference type="EMBL" id="TLP68217.1"/>
    </source>
</evidence>
<reference evidence="2" key="2">
    <citation type="submission" date="2019-06" db="EMBL/GenBank/DDBJ databases">
        <title>AzeR, a transcriptional regulator that responds to azelaic acid in Pseudomonas nitroreducens.</title>
        <authorList>
            <person name="Bez C."/>
            <person name="Javvadi S.G."/>
            <person name="Bertani I."/>
            <person name="Devescovi G."/>
            <person name="Studholme D.J."/>
            <person name="Geller A."/>
            <person name="Levy A."/>
            <person name="Venturi V."/>
        </authorList>
    </citation>
    <scope>NUCLEOTIDE SEQUENCE [LARGE SCALE GENOMIC DNA]</scope>
    <source>
        <strain evidence="2">DSM 9128</strain>
    </source>
</reference>
<organism evidence="1 2">
    <name type="scientific">Pseudomonas nitroreducens</name>
    <dbReference type="NCBI Taxonomy" id="46680"/>
    <lineage>
        <taxon>Bacteria</taxon>
        <taxon>Pseudomonadati</taxon>
        <taxon>Pseudomonadota</taxon>
        <taxon>Gammaproteobacteria</taxon>
        <taxon>Pseudomonadales</taxon>
        <taxon>Pseudomonadaceae</taxon>
        <taxon>Pseudomonas</taxon>
    </lineage>
</organism>
<comment type="caution">
    <text evidence="1">The sequence shown here is derived from an EMBL/GenBank/DDBJ whole genome shotgun (WGS) entry which is preliminary data.</text>
</comment>